<dbReference type="AlphaFoldDB" id="A0A9Y2L098"/>
<accession>A0A9Y2L098</accession>
<dbReference type="KEGG" id="ppso:QPJ95_21405"/>
<reference evidence="1 2" key="1">
    <citation type="submission" date="2023-06" db="EMBL/GenBank/DDBJ databases">
        <title>Parasedimentitalea psychrophila sp. nov., a psychrophilic bacterium isolated from deep-sea sediment.</title>
        <authorList>
            <person name="Li A."/>
        </authorList>
    </citation>
    <scope>NUCLEOTIDE SEQUENCE [LARGE SCALE GENOMIC DNA]</scope>
    <source>
        <strain evidence="1 2">QS115</strain>
    </source>
</reference>
<keyword evidence="2" id="KW-1185">Reference proteome</keyword>
<evidence type="ECO:0000313" key="2">
    <source>
        <dbReference type="Proteomes" id="UP001238334"/>
    </source>
</evidence>
<evidence type="ECO:0000313" key="1">
    <source>
        <dbReference type="EMBL" id="WIY25012.1"/>
    </source>
</evidence>
<gene>
    <name evidence="1" type="ORF">QPJ95_21405</name>
</gene>
<dbReference type="EMBL" id="CP127247">
    <property type="protein sequence ID" value="WIY25012.1"/>
    <property type="molecule type" value="Genomic_DNA"/>
</dbReference>
<organism evidence="1 2">
    <name type="scientific">Parasedimentitalea psychrophila</name>
    <dbReference type="NCBI Taxonomy" id="2997337"/>
    <lineage>
        <taxon>Bacteria</taxon>
        <taxon>Pseudomonadati</taxon>
        <taxon>Pseudomonadota</taxon>
        <taxon>Alphaproteobacteria</taxon>
        <taxon>Rhodobacterales</taxon>
        <taxon>Paracoccaceae</taxon>
        <taxon>Parasedimentitalea</taxon>
    </lineage>
</organism>
<protein>
    <submittedName>
        <fullName evidence="1">Uncharacterized protein</fullName>
    </submittedName>
</protein>
<sequence length="94" mass="9474">MSVYRITEFTSPDMAKAVESSGTMRGDVAAAGAESIDILSLGDGAGMVVAKYATQADMEAATDISKAVFGKMVAAGIINGASISGKSGDVVFSF</sequence>
<name>A0A9Y2L098_9RHOB</name>
<dbReference type="Proteomes" id="UP001238334">
    <property type="component" value="Chromosome"/>
</dbReference>
<dbReference type="RefSeq" id="WP_270920580.1">
    <property type="nucleotide sequence ID" value="NZ_CP127247.1"/>
</dbReference>
<proteinExistence type="predicted"/>